<dbReference type="InterPro" id="IPR000515">
    <property type="entry name" value="MetI-like"/>
</dbReference>
<evidence type="ECO:0000256" key="7">
    <source>
        <dbReference type="RuleBase" id="RU363032"/>
    </source>
</evidence>
<feature type="transmembrane region" description="Helical" evidence="7">
    <location>
        <begin position="105"/>
        <end position="133"/>
    </location>
</feature>
<keyword evidence="5 7" id="KW-1133">Transmembrane helix</keyword>
<dbReference type="GO" id="GO:0055085">
    <property type="term" value="P:transmembrane transport"/>
    <property type="evidence" value="ECO:0007669"/>
    <property type="project" value="InterPro"/>
</dbReference>
<dbReference type="GO" id="GO:0005886">
    <property type="term" value="C:plasma membrane"/>
    <property type="evidence" value="ECO:0007669"/>
    <property type="project" value="UniProtKB-SubCell"/>
</dbReference>
<gene>
    <name evidence="9" type="ORF">DKB62_10735</name>
</gene>
<feature type="transmembrane region" description="Helical" evidence="7">
    <location>
        <begin position="191"/>
        <end position="212"/>
    </location>
</feature>
<evidence type="ECO:0000256" key="1">
    <source>
        <dbReference type="ARBA" id="ARBA00004651"/>
    </source>
</evidence>
<dbReference type="Gene3D" id="1.10.3720.10">
    <property type="entry name" value="MetI-like"/>
    <property type="match status" value="1"/>
</dbReference>
<dbReference type="PANTHER" id="PTHR30043:SF1">
    <property type="entry name" value="ABC TRANSPORT SYSTEM PERMEASE PROTEIN P69"/>
    <property type="match status" value="1"/>
</dbReference>
<evidence type="ECO:0000313" key="10">
    <source>
        <dbReference type="Proteomes" id="UP000254337"/>
    </source>
</evidence>
<evidence type="ECO:0000313" key="9">
    <source>
        <dbReference type="EMBL" id="AXL22433.1"/>
    </source>
</evidence>
<keyword evidence="10" id="KW-1185">Reference proteome</keyword>
<comment type="subcellular location">
    <subcellularLocation>
        <location evidence="1 7">Cell membrane</location>
        <topology evidence="1 7">Multi-pass membrane protein</topology>
    </subcellularLocation>
</comment>
<accession>A0A346B2U0</accession>
<keyword evidence="6 7" id="KW-0472">Membrane</keyword>
<dbReference type="PANTHER" id="PTHR30043">
    <property type="entry name" value="PHOSPHONATES TRANSPORT SYSTEM PERMEASE PROTEIN"/>
    <property type="match status" value="1"/>
</dbReference>
<evidence type="ECO:0000256" key="2">
    <source>
        <dbReference type="ARBA" id="ARBA00022448"/>
    </source>
</evidence>
<evidence type="ECO:0000256" key="3">
    <source>
        <dbReference type="ARBA" id="ARBA00022475"/>
    </source>
</evidence>
<feature type="transmembrane region" description="Helical" evidence="7">
    <location>
        <begin position="53"/>
        <end position="77"/>
    </location>
</feature>
<reference evidence="9 10" key="1">
    <citation type="submission" date="2018-05" db="EMBL/GenBank/DDBJ databases">
        <title>Complete genome sequence of Megasphaera sp. AJH120T, isolated from the ceca of a chicken.</title>
        <authorList>
            <person name="Maki J."/>
            <person name="Looft T."/>
        </authorList>
    </citation>
    <scope>NUCLEOTIDE SEQUENCE [LARGE SCALE GENOMIC DNA]</scope>
    <source>
        <strain evidence="9 10">AJH120</strain>
    </source>
</reference>
<feature type="domain" description="ABC transmembrane type-1" evidence="8">
    <location>
        <begin position="53"/>
        <end position="236"/>
    </location>
</feature>
<keyword evidence="4 7" id="KW-0812">Transmembrane</keyword>
<evidence type="ECO:0000256" key="4">
    <source>
        <dbReference type="ARBA" id="ARBA00022692"/>
    </source>
</evidence>
<evidence type="ECO:0000259" key="8">
    <source>
        <dbReference type="PROSITE" id="PS50928"/>
    </source>
</evidence>
<organism evidence="9 10">
    <name type="scientific">Megasphaera stantonii</name>
    <dbReference type="NCBI Taxonomy" id="2144175"/>
    <lineage>
        <taxon>Bacteria</taxon>
        <taxon>Bacillati</taxon>
        <taxon>Bacillota</taxon>
        <taxon>Negativicutes</taxon>
        <taxon>Veillonellales</taxon>
        <taxon>Veillonellaceae</taxon>
        <taxon>Megasphaera</taxon>
    </lineage>
</organism>
<dbReference type="SUPFAM" id="SSF161098">
    <property type="entry name" value="MetI-like"/>
    <property type="match status" value="1"/>
</dbReference>
<dbReference type="EMBL" id="CP029462">
    <property type="protein sequence ID" value="AXL22433.1"/>
    <property type="molecule type" value="Genomic_DNA"/>
</dbReference>
<evidence type="ECO:0000256" key="6">
    <source>
        <dbReference type="ARBA" id="ARBA00023136"/>
    </source>
</evidence>
<proteinExistence type="inferred from homology"/>
<dbReference type="InterPro" id="IPR035906">
    <property type="entry name" value="MetI-like_sf"/>
</dbReference>
<sequence length="246" mass="26412">MTGLMAAAFIAATAYTGFNPAEIIPQLGEGWKFFTEDFLPPQVSFSEAVMECIAVTISLAISSAFVAAVLAVVAAVFGSEKTSPSRYVAGVIRGTATFLRNIPTLVWAFILFSSLGVGTSVGFIALVITSFAFMTRTFIEVIDEIPQDTLECMEAVGADFWQRMFQCVIPCCIAGFISWFLYCLEVNIRASTIVGMVGGGGSGMVLLSYLKAFKYPQAAGIILMIAAIVILVDIMTGCLRKRVMNP</sequence>
<dbReference type="Proteomes" id="UP000254337">
    <property type="component" value="Chromosome"/>
</dbReference>
<keyword evidence="2 7" id="KW-0813">Transport</keyword>
<name>A0A346B2U0_9FIRM</name>
<dbReference type="OrthoDB" id="8557224at2"/>
<feature type="transmembrane region" description="Helical" evidence="7">
    <location>
        <begin position="163"/>
        <end position="184"/>
    </location>
</feature>
<dbReference type="CDD" id="cd06261">
    <property type="entry name" value="TM_PBP2"/>
    <property type="match status" value="1"/>
</dbReference>
<dbReference type="PROSITE" id="PS50928">
    <property type="entry name" value="ABC_TM1"/>
    <property type="match status" value="1"/>
</dbReference>
<feature type="transmembrane region" description="Helical" evidence="7">
    <location>
        <begin position="218"/>
        <end position="239"/>
    </location>
</feature>
<protein>
    <submittedName>
        <fullName evidence="9">Phosphonate ABC transporter permease</fullName>
    </submittedName>
</protein>
<dbReference type="KEGG" id="meg:DKB62_10735"/>
<comment type="similarity">
    <text evidence="7">Belongs to the binding-protein-dependent transport system permease family.</text>
</comment>
<dbReference type="AlphaFoldDB" id="A0A346B2U0"/>
<dbReference type="Pfam" id="PF00528">
    <property type="entry name" value="BPD_transp_1"/>
    <property type="match status" value="1"/>
</dbReference>
<evidence type="ECO:0000256" key="5">
    <source>
        <dbReference type="ARBA" id="ARBA00022989"/>
    </source>
</evidence>
<keyword evidence="3" id="KW-1003">Cell membrane</keyword>